<keyword evidence="4" id="KW-1185">Reference proteome</keyword>
<organism evidence="1 3">
    <name type="scientific">Rufibacter glacialis</name>
    <dbReference type="NCBI Taxonomy" id="1259555"/>
    <lineage>
        <taxon>Bacteria</taxon>
        <taxon>Pseudomonadati</taxon>
        <taxon>Bacteroidota</taxon>
        <taxon>Cytophagia</taxon>
        <taxon>Cytophagales</taxon>
        <taxon>Hymenobacteraceae</taxon>
        <taxon>Rufibacter</taxon>
    </lineage>
</organism>
<protein>
    <submittedName>
        <fullName evidence="1">Histidine kinase</fullName>
    </submittedName>
</protein>
<evidence type="ECO:0000313" key="2">
    <source>
        <dbReference type="EMBL" id="MFA1772460.1"/>
    </source>
</evidence>
<gene>
    <name evidence="2" type="ORF">ACD591_14260</name>
    <name evidence="1" type="ORF">FOE74_17970</name>
</gene>
<dbReference type="EMBL" id="JBGOGF010000007">
    <property type="protein sequence ID" value="MFA1772460.1"/>
    <property type="molecule type" value="Genomic_DNA"/>
</dbReference>
<evidence type="ECO:0000313" key="1">
    <source>
        <dbReference type="EMBL" id="KAA6430993.1"/>
    </source>
</evidence>
<keyword evidence="1" id="KW-0418">Kinase</keyword>
<sequence length="115" mass="12835">MNAAQSDLQQLRIKLILFKSKVRSAVYGGTPDEAFLSPGGPVSQWFSTIGGVRYAHLPEFTTMARLYKELLATANRLISLYRSGKIEEAHDGLQEIDKLAEQLTRLISSLEVRLV</sequence>
<evidence type="ECO:0000313" key="4">
    <source>
        <dbReference type="Proteomes" id="UP001570846"/>
    </source>
</evidence>
<dbReference type="AlphaFoldDB" id="A0A5M8Q6X2"/>
<proteinExistence type="predicted"/>
<dbReference type="Proteomes" id="UP000323866">
    <property type="component" value="Unassembled WGS sequence"/>
</dbReference>
<evidence type="ECO:0000313" key="3">
    <source>
        <dbReference type="Proteomes" id="UP000323866"/>
    </source>
</evidence>
<dbReference type="OrthoDB" id="882529at2"/>
<accession>A0A5M8Q6X2</accession>
<dbReference type="GO" id="GO:0016301">
    <property type="term" value="F:kinase activity"/>
    <property type="evidence" value="ECO:0007669"/>
    <property type="project" value="UniProtKB-KW"/>
</dbReference>
<comment type="caution">
    <text evidence="1">The sequence shown here is derived from an EMBL/GenBank/DDBJ whole genome shotgun (WGS) entry which is preliminary data.</text>
</comment>
<reference evidence="1 3" key="2">
    <citation type="submission" date="2019-09" db="EMBL/GenBank/DDBJ databases">
        <title>A bacterium isolated from glacier soil.</title>
        <authorList>
            <person name="Liu Q."/>
        </authorList>
    </citation>
    <scope>NUCLEOTIDE SEQUENCE [LARGE SCALE GENOMIC DNA]</scope>
    <source>
        <strain evidence="1 3">MDT1-10-3</strain>
    </source>
</reference>
<reference evidence="2 4" key="3">
    <citation type="submission" date="2024-08" db="EMBL/GenBank/DDBJ databases">
        <authorList>
            <person name="Wei W."/>
        </authorList>
    </citation>
    <scope>NUCLEOTIDE SEQUENCE [LARGE SCALE GENOMIC DNA]</scope>
    <source>
        <strain evidence="2 4">XU2</strain>
    </source>
</reference>
<dbReference type="EMBL" id="VKKZ01000024">
    <property type="protein sequence ID" value="KAA6430993.1"/>
    <property type="molecule type" value="Genomic_DNA"/>
</dbReference>
<name>A0A5M8Q6X2_9BACT</name>
<reference evidence="1 3" key="1">
    <citation type="submission" date="2019-07" db="EMBL/GenBank/DDBJ databases">
        <authorList>
            <person name="Qu J.-H."/>
        </authorList>
    </citation>
    <scope>NUCLEOTIDE SEQUENCE [LARGE SCALE GENOMIC DNA]</scope>
    <source>
        <strain evidence="1 3">MDT1-10-3</strain>
    </source>
</reference>
<keyword evidence="1" id="KW-0808">Transferase</keyword>
<dbReference type="RefSeq" id="WP_149100021.1">
    <property type="nucleotide sequence ID" value="NZ_BMMG01000007.1"/>
</dbReference>
<dbReference type="Proteomes" id="UP001570846">
    <property type="component" value="Unassembled WGS sequence"/>
</dbReference>